<dbReference type="Gene3D" id="3.90.550.10">
    <property type="entry name" value="Spore Coat Polysaccharide Biosynthesis Protein SpsA, Chain A"/>
    <property type="match status" value="1"/>
</dbReference>
<gene>
    <name evidence="2" type="ORF">DQG23_12975</name>
</gene>
<reference evidence="2 3" key="1">
    <citation type="journal article" date="2009" name="Int. J. Syst. Evol. Microbiol.">
        <title>Paenibacillus contaminans sp. nov., isolated from a contaminated laboratory plate.</title>
        <authorList>
            <person name="Chou J.H."/>
            <person name="Lee J.H."/>
            <person name="Lin M.C."/>
            <person name="Chang P.S."/>
            <person name="Arun A.B."/>
            <person name="Young C.C."/>
            <person name="Chen W.M."/>
        </authorList>
    </citation>
    <scope>NUCLEOTIDE SEQUENCE [LARGE SCALE GENOMIC DNA]</scope>
    <source>
        <strain evidence="2 3">CKOBP-6</strain>
    </source>
</reference>
<keyword evidence="2" id="KW-0808">Transferase</keyword>
<organism evidence="2 3">
    <name type="scientific">Paenibacillus contaminans</name>
    <dbReference type="NCBI Taxonomy" id="450362"/>
    <lineage>
        <taxon>Bacteria</taxon>
        <taxon>Bacillati</taxon>
        <taxon>Bacillota</taxon>
        <taxon>Bacilli</taxon>
        <taxon>Bacillales</taxon>
        <taxon>Paenibacillaceae</taxon>
        <taxon>Paenibacillus</taxon>
    </lineage>
</organism>
<keyword evidence="3" id="KW-1185">Reference proteome</keyword>
<feature type="domain" description="Glycosyltransferase 2-like" evidence="1">
    <location>
        <begin position="10"/>
        <end position="135"/>
    </location>
</feature>
<dbReference type="Pfam" id="PF00535">
    <property type="entry name" value="Glycos_transf_2"/>
    <property type="match status" value="1"/>
</dbReference>
<evidence type="ECO:0000313" key="2">
    <source>
        <dbReference type="EMBL" id="RAV20995.1"/>
    </source>
</evidence>
<sequence length="235" mass="27630">MKTAVYGYSIIACTKRSAFMLNLFGNFSRQKWRHKELIIILNKDSMNIKRYRQLAKKYRNVSVYQVPEKYSLGACLNFGVSKAKYGIIAKFDDDDYYAPNYLRDCTNAFKRSKAGIVGKRAHFMYLQGKRTLLLRNEHSQNRYVKTVAGATITFKKHLFQRFQFRDMSLGEDVQFCKDGRANGTRIYATSKFNFAAIRRERSQGHTWKVSYRSLMRRKRTKVVYKGGDYRSFVSR</sequence>
<dbReference type="InterPro" id="IPR001173">
    <property type="entry name" value="Glyco_trans_2-like"/>
</dbReference>
<dbReference type="AlphaFoldDB" id="A0A329MMB8"/>
<dbReference type="Proteomes" id="UP000250369">
    <property type="component" value="Unassembled WGS sequence"/>
</dbReference>
<name>A0A329MMB8_9BACL</name>
<dbReference type="InterPro" id="IPR029044">
    <property type="entry name" value="Nucleotide-diphossugar_trans"/>
</dbReference>
<dbReference type="RefSeq" id="WP_113031275.1">
    <property type="nucleotide sequence ID" value="NZ_QMFB01000006.1"/>
</dbReference>
<dbReference type="CDD" id="cd00761">
    <property type="entry name" value="Glyco_tranf_GTA_type"/>
    <property type="match status" value="1"/>
</dbReference>
<accession>A0A329MMB8</accession>
<dbReference type="EMBL" id="QMFB01000006">
    <property type="protein sequence ID" value="RAV20995.1"/>
    <property type="molecule type" value="Genomic_DNA"/>
</dbReference>
<dbReference type="SUPFAM" id="SSF53448">
    <property type="entry name" value="Nucleotide-diphospho-sugar transferases"/>
    <property type="match status" value="1"/>
</dbReference>
<protein>
    <submittedName>
        <fullName evidence="2">Glycosyltransferase family 2 protein</fullName>
    </submittedName>
</protein>
<dbReference type="OrthoDB" id="6713581at2"/>
<dbReference type="GO" id="GO:0016740">
    <property type="term" value="F:transferase activity"/>
    <property type="evidence" value="ECO:0007669"/>
    <property type="project" value="UniProtKB-KW"/>
</dbReference>
<evidence type="ECO:0000259" key="1">
    <source>
        <dbReference type="Pfam" id="PF00535"/>
    </source>
</evidence>
<evidence type="ECO:0000313" key="3">
    <source>
        <dbReference type="Proteomes" id="UP000250369"/>
    </source>
</evidence>
<dbReference type="PANTHER" id="PTHR43685">
    <property type="entry name" value="GLYCOSYLTRANSFERASE"/>
    <property type="match status" value="1"/>
</dbReference>
<comment type="caution">
    <text evidence="2">The sequence shown here is derived from an EMBL/GenBank/DDBJ whole genome shotgun (WGS) entry which is preliminary data.</text>
</comment>
<dbReference type="InterPro" id="IPR050834">
    <property type="entry name" value="Glycosyltransf_2"/>
</dbReference>
<proteinExistence type="predicted"/>
<dbReference type="PANTHER" id="PTHR43685:SF2">
    <property type="entry name" value="GLYCOSYLTRANSFERASE 2-LIKE DOMAIN-CONTAINING PROTEIN"/>
    <property type="match status" value="1"/>
</dbReference>